<keyword evidence="3" id="KW-0378">Hydrolase</keyword>
<dbReference type="EMBL" id="JAXCGZ010004684">
    <property type="protein sequence ID" value="KAK7081569.1"/>
    <property type="molecule type" value="Genomic_DNA"/>
</dbReference>
<feature type="region of interest" description="Disordered" evidence="2">
    <location>
        <begin position="735"/>
        <end position="764"/>
    </location>
</feature>
<feature type="compositionally biased region" description="Low complexity" evidence="2">
    <location>
        <begin position="620"/>
        <end position="634"/>
    </location>
</feature>
<feature type="coiled-coil region" evidence="1">
    <location>
        <begin position="636"/>
        <end position="721"/>
    </location>
</feature>
<feature type="region of interest" description="Disordered" evidence="2">
    <location>
        <begin position="208"/>
        <end position="392"/>
    </location>
</feature>
<dbReference type="GO" id="GO:0016787">
    <property type="term" value="F:hydrolase activity"/>
    <property type="evidence" value="ECO:0007669"/>
    <property type="project" value="UniProtKB-KW"/>
</dbReference>
<feature type="compositionally biased region" description="Polar residues" evidence="2">
    <location>
        <begin position="294"/>
        <end position="314"/>
    </location>
</feature>
<dbReference type="Proteomes" id="UP001381693">
    <property type="component" value="Unassembled WGS sequence"/>
</dbReference>
<feature type="compositionally biased region" description="Basic and acidic residues" evidence="2">
    <location>
        <begin position="265"/>
        <end position="288"/>
    </location>
</feature>
<dbReference type="AlphaFoldDB" id="A0AAN8XLC6"/>
<evidence type="ECO:0000313" key="4">
    <source>
        <dbReference type="Proteomes" id="UP001381693"/>
    </source>
</evidence>
<organism evidence="3 4">
    <name type="scientific">Halocaridina rubra</name>
    <name type="common">Hawaiian red shrimp</name>
    <dbReference type="NCBI Taxonomy" id="373956"/>
    <lineage>
        <taxon>Eukaryota</taxon>
        <taxon>Metazoa</taxon>
        <taxon>Ecdysozoa</taxon>
        <taxon>Arthropoda</taxon>
        <taxon>Crustacea</taxon>
        <taxon>Multicrustacea</taxon>
        <taxon>Malacostraca</taxon>
        <taxon>Eumalacostraca</taxon>
        <taxon>Eucarida</taxon>
        <taxon>Decapoda</taxon>
        <taxon>Pleocyemata</taxon>
        <taxon>Caridea</taxon>
        <taxon>Atyoidea</taxon>
        <taxon>Atyidae</taxon>
        <taxon>Halocaridina</taxon>
    </lineage>
</organism>
<feature type="compositionally biased region" description="Polar residues" evidence="2">
    <location>
        <begin position="381"/>
        <end position="392"/>
    </location>
</feature>
<sequence length="849" mass="91245">MAHLAFDSVLFPIVRVSLHILPYYYILKTTKLSLVPPSPPSTAIVFCIPMSSSGIILVHSPENPTSSSAQLCLGRGSSRPRILINNFPVNSTPSHIFDDSSSLSSGVSDTLNEMSAEDVLSSSLSSDHPAYGKGRSMKEVGLKLPVGLSGSSSRKVAMGVDPSGMYKVVSSRAHVKKTESAQQTDTSAFKQISNTQWKKYVENGKGSLERSARELQQKSLDPTCGSSRKMEHKKSNLGSPQTGTPSSPGMSSGPSLSASGSGGSKKIEKKGTSGERRKDGEKSSKEKTLVAMSPQLNGDSKKIQNPKTAPSNFGYSGKRTTSTGSVSSTGSSKGSKSTKDIDSGNISRHDSSSHSLERPRTKLKVSGGTQTTSDLHYMSSGVHSDSEYSSGSLGRKYQLKSYSLNGPVAAQLSQSVRERIMQSPYSKVHVGEYGQYPSPYYRERSPRIKATDGSLSDSPYSNYAELQYGGNPYSSPYSWVTRSNYAGSVASAPTRPLGGSLTEAESMESISSSASSIAAQIQHARATSLTQARLMLHQREMSSSPSPRLARSNSVRSTKSEKLYSSSVGGRETYHASQPTSPTPPGGARMPISPLNTVRGSPYYSTVIPRTSKDDDCHGSSLSLVSSSSSLYSSQEEKQAAEIRKLRKELAEAQDKVGTLTSQLTTNSSVFNLMNTAHVVAAFEQSLTNMTNRLQQLTATSEQKDSEVMELRKTIEALRQQSVDAGLTVACLQSTSPDHHHHHHSTPSPTRHHHHPSHPPNIASCSVLNVTSGSRSCSPEKTGHHDLARRHTFTGNCKDLVVCEFSDSGEILSHIFTQQAGFYSLLTSKLGLVISVELTYRISGHGDAQ</sequence>
<keyword evidence="1" id="KW-0175">Coiled coil</keyword>
<feature type="compositionally biased region" description="Basic residues" evidence="2">
    <location>
        <begin position="739"/>
        <end position="757"/>
    </location>
</feature>
<feature type="compositionally biased region" description="Low complexity" evidence="2">
    <location>
        <begin position="316"/>
        <end position="335"/>
    </location>
</feature>
<evidence type="ECO:0000256" key="1">
    <source>
        <dbReference type="SAM" id="Coils"/>
    </source>
</evidence>
<dbReference type="PANTHER" id="PTHR12784">
    <property type="entry name" value="STEERIN"/>
    <property type="match status" value="1"/>
</dbReference>
<reference evidence="3 4" key="1">
    <citation type="submission" date="2023-11" db="EMBL/GenBank/DDBJ databases">
        <title>Halocaridina rubra genome assembly.</title>
        <authorList>
            <person name="Smith C."/>
        </authorList>
    </citation>
    <scope>NUCLEOTIDE SEQUENCE [LARGE SCALE GENOMIC DNA]</scope>
    <source>
        <strain evidence="3">EP-1</strain>
        <tissue evidence="3">Whole</tissue>
    </source>
</reference>
<dbReference type="GO" id="GO:0022008">
    <property type="term" value="P:neurogenesis"/>
    <property type="evidence" value="ECO:0007669"/>
    <property type="project" value="InterPro"/>
</dbReference>
<accession>A0AAN8XLC6</accession>
<dbReference type="PANTHER" id="PTHR12784:SF28">
    <property type="entry name" value="PROTEIN SICKIE"/>
    <property type="match status" value="1"/>
</dbReference>
<dbReference type="InterPro" id="IPR039041">
    <property type="entry name" value="Nav/unc-53"/>
</dbReference>
<comment type="caution">
    <text evidence="3">The sequence shown here is derived from an EMBL/GenBank/DDBJ whole genome shotgun (WGS) entry which is preliminary data.</text>
</comment>
<feature type="compositionally biased region" description="Polar residues" evidence="2">
    <location>
        <begin position="217"/>
        <end position="226"/>
    </location>
</feature>
<protein>
    <submittedName>
        <fullName evidence="3">Positive regulation of invadopodium disassembly</fullName>
        <ecNumber evidence="3">3.6.4.12</ecNumber>
    </submittedName>
</protein>
<dbReference type="EC" id="3.6.4.12" evidence="3"/>
<name>A0AAN8XLC6_HALRR</name>
<feature type="region of interest" description="Disordered" evidence="2">
    <location>
        <begin position="538"/>
        <end position="634"/>
    </location>
</feature>
<evidence type="ECO:0000313" key="3">
    <source>
        <dbReference type="EMBL" id="KAK7081569.1"/>
    </source>
</evidence>
<keyword evidence="4" id="KW-1185">Reference proteome</keyword>
<gene>
    <name evidence="3" type="primary">NAV2_4</name>
    <name evidence="3" type="ORF">SK128_020160</name>
</gene>
<dbReference type="GO" id="GO:0003678">
    <property type="term" value="F:DNA helicase activity"/>
    <property type="evidence" value="ECO:0007669"/>
    <property type="project" value="UniProtKB-EC"/>
</dbReference>
<feature type="compositionally biased region" description="Basic and acidic residues" evidence="2">
    <location>
        <begin position="337"/>
        <end position="360"/>
    </location>
</feature>
<feature type="compositionally biased region" description="Polar residues" evidence="2">
    <location>
        <begin position="541"/>
        <end position="568"/>
    </location>
</feature>
<feature type="compositionally biased region" description="Low complexity" evidence="2">
    <location>
        <begin position="238"/>
        <end position="259"/>
    </location>
</feature>
<evidence type="ECO:0000256" key="2">
    <source>
        <dbReference type="SAM" id="MobiDB-lite"/>
    </source>
</evidence>
<proteinExistence type="predicted"/>